<name>A0A378B323_KLEPO</name>
<feature type="domain" description="Penicillin-binding protein transpeptidase" evidence="1">
    <location>
        <begin position="1"/>
        <end position="79"/>
    </location>
</feature>
<dbReference type="InterPro" id="IPR001460">
    <property type="entry name" value="PCN-bd_Tpept"/>
</dbReference>
<keyword evidence="3" id="KW-1185">Reference proteome</keyword>
<gene>
    <name evidence="2" type="primary">pbpA</name>
    <name evidence="2" type="ORF">NCTC5050_04321</name>
</gene>
<dbReference type="EMBL" id="UGLZ01000005">
    <property type="protein sequence ID" value="STV27241.1"/>
    <property type="molecule type" value="Genomic_DNA"/>
</dbReference>
<proteinExistence type="predicted"/>
<dbReference type="InterPro" id="IPR050515">
    <property type="entry name" value="Beta-lactam/transpept"/>
</dbReference>
<reference evidence="2 3" key="1">
    <citation type="submission" date="2018-06" db="EMBL/GenBank/DDBJ databases">
        <authorList>
            <consortium name="Pathogen Informatics"/>
            <person name="Doyle S."/>
        </authorList>
    </citation>
    <scope>NUCLEOTIDE SEQUENCE [LARGE SCALE GENOMIC DNA]</scope>
    <source>
        <strain evidence="2 3">NCTC5050</strain>
    </source>
</reference>
<evidence type="ECO:0000313" key="2">
    <source>
        <dbReference type="EMBL" id="STV27241.1"/>
    </source>
</evidence>
<sequence length="108" mass="11653">MVVDPRDGGVLAMVSSPSYDPNPFVKGIGYQAYKSLLENPDRPLINRVTQGLYPPASTVKPYMALSALSAGVITPEHHLLRGADVDAAGHATPLPRLAENRPRHAQRD</sequence>
<dbReference type="PANTHER" id="PTHR30627">
    <property type="entry name" value="PEPTIDOGLYCAN D,D-TRANSPEPTIDASE"/>
    <property type="match status" value="1"/>
</dbReference>
<organism evidence="2 3">
    <name type="scientific">Klebsiella pneumoniae subsp. ozaenae</name>
    <dbReference type="NCBI Taxonomy" id="574"/>
    <lineage>
        <taxon>Bacteria</taxon>
        <taxon>Pseudomonadati</taxon>
        <taxon>Pseudomonadota</taxon>
        <taxon>Gammaproteobacteria</taxon>
        <taxon>Enterobacterales</taxon>
        <taxon>Enterobacteriaceae</taxon>
        <taxon>Klebsiella/Raoultella group</taxon>
        <taxon>Klebsiella</taxon>
        <taxon>Klebsiella pneumoniae complex</taxon>
    </lineage>
</organism>
<dbReference type="AlphaFoldDB" id="A0A378B323"/>
<evidence type="ECO:0000313" key="3">
    <source>
        <dbReference type="Proteomes" id="UP000255382"/>
    </source>
</evidence>
<dbReference type="Proteomes" id="UP000255382">
    <property type="component" value="Unassembled WGS sequence"/>
</dbReference>
<dbReference type="GO" id="GO:0071555">
    <property type="term" value="P:cell wall organization"/>
    <property type="evidence" value="ECO:0007669"/>
    <property type="project" value="TreeGrafter"/>
</dbReference>
<dbReference type="SUPFAM" id="SSF56601">
    <property type="entry name" value="beta-lactamase/transpeptidase-like"/>
    <property type="match status" value="1"/>
</dbReference>
<evidence type="ECO:0000259" key="1">
    <source>
        <dbReference type="Pfam" id="PF00905"/>
    </source>
</evidence>
<protein>
    <submittedName>
        <fullName evidence="2">Cell elongation, e phase peptidoglycan synthetase penicillin-binding protein 2</fullName>
    </submittedName>
</protein>
<dbReference type="GO" id="GO:0005886">
    <property type="term" value="C:plasma membrane"/>
    <property type="evidence" value="ECO:0007669"/>
    <property type="project" value="TreeGrafter"/>
</dbReference>
<dbReference type="PANTHER" id="PTHR30627:SF2">
    <property type="entry name" value="PEPTIDOGLYCAN D,D-TRANSPEPTIDASE MRDA"/>
    <property type="match status" value="1"/>
</dbReference>
<dbReference type="GO" id="GO:0071972">
    <property type="term" value="F:peptidoglycan L,D-transpeptidase activity"/>
    <property type="evidence" value="ECO:0007669"/>
    <property type="project" value="TreeGrafter"/>
</dbReference>
<dbReference type="Gene3D" id="3.40.710.10">
    <property type="entry name" value="DD-peptidase/beta-lactamase superfamily"/>
    <property type="match status" value="1"/>
</dbReference>
<accession>A0A378B323</accession>
<dbReference type="GO" id="GO:0008658">
    <property type="term" value="F:penicillin binding"/>
    <property type="evidence" value="ECO:0007669"/>
    <property type="project" value="InterPro"/>
</dbReference>
<dbReference type="InterPro" id="IPR012338">
    <property type="entry name" value="Beta-lactam/transpept-like"/>
</dbReference>
<dbReference type="Pfam" id="PF00905">
    <property type="entry name" value="Transpeptidase"/>
    <property type="match status" value="1"/>
</dbReference>